<dbReference type="InterPro" id="IPR051856">
    <property type="entry name" value="CSR-E3_Ligase_Protein"/>
</dbReference>
<dbReference type="WBParaSite" id="ECPE_0000952901-mRNA-1">
    <property type="protein sequence ID" value="ECPE_0000952901-mRNA-1"/>
    <property type="gene ID" value="ECPE_0000952901"/>
</dbReference>
<protein>
    <submittedName>
        <fullName evidence="9">DC_STAMP domain-containing protein</fullName>
    </submittedName>
</protein>
<keyword evidence="2 5" id="KW-0812">Transmembrane</keyword>
<feature type="transmembrane region" description="Helical" evidence="5">
    <location>
        <begin position="423"/>
        <end position="445"/>
    </location>
</feature>
<evidence type="ECO:0000256" key="5">
    <source>
        <dbReference type="SAM" id="Phobius"/>
    </source>
</evidence>
<comment type="subcellular location">
    <subcellularLocation>
        <location evidence="1">Membrane</location>
        <topology evidence="1">Multi-pass membrane protein</topology>
    </subcellularLocation>
</comment>
<dbReference type="Proteomes" id="UP000272942">
    <property type="component" value="Unassembled WGS sequence"/>
</dbReference>
<sequence>MKSERIAQMAEAYMKPKSDTANADPVDQQVHQRQNMLAKMTDKMREQEFNNTKRLAEKSKHKIKSLLTQLGSNDSMLSSFSRKIESGAKIELMMKRRLTATCMVFHNIRGKMCFESSVKACHRLQNVLSWTFGLPILIKHRCIGLIAQGAACPNSEAIDAAVKDCGGSVSKFGIGAGFGAMFFQATESITELGAAFAMELQMPKLKPPKMVSWVKEKKSTMKAVMRHTRETLTMLLRISMIASVLLKLLALLVFRQASKYITNYLIDSEFDNLYVDTAFEAIDAKRRSEGRETILPLKDFEKKKVFWRRKGYTKAEFTKAFMTIIKVLGIGIALSAFFLIDAFMADTIGMLDAATAGEIKVGKGSSTSHQAAPTDPGVNVQGDGIFYHMIKKTTDVLGKISKIHLNIRLSLCSPNVQYTDPYYFTRFILIWVFMLLVALSSGYLLRVRHVILNFFYPRRRRRRAITLYNRLLVDRRRHMTVCRNLIVHQARQGHLQAEAQEISGEKMLHNISPFLAKLLGHDRVKCLLCLNSVRLGRGVFVCPYDDTSVCMACMTVLFQGHRTCITCLDRNPQQLFRIQRKIRDIKQSVITNID</sequence>
<dbReference type="InterPro" id="IPR012858">
    <property type="entry name" value="DC_STAMP-like"/>
</dbReference>
<proteinExistence type="predicted"/>
<dbReference type="AlphaFoldDB" id="A0A183ARB5"/>
<keyword evidence="8" id="KW-1185">Reference proteome</keyword>
<dbReference type="OrthoDB" id="5985669at2759"/>
<evidence type="ECO:0000256" key="3">
    <source>
        <dbReference type="ARBA" id="ARBA00022989"/>
    </source>
</evidence>
<name>A0A183ARB5_9TREM</name>
<reference evidence="9" key="1">
    <citation type="submission" date="2016-06" db="UniProtKB">
        <authorList>
            <consortium name="WormBaseParasite"/>
        </authorList>
    </citation>
    <scope>IDENTIFICATION</scope>
</reference>
<evidence type="ECO:0000313" key="8">
    <source>
        <dbReference type="Proteomes" id="UP000272942"/>
    </source>
</evidence>
<dbReference type="PANTHER" id="PTHR21041">
    <property type="entry name" value="DENDRITIC CELL-SPECIFIC TRANSMEMBRANE PROTEIN"/>
    <property type="match status" value="1"/>
</dbReference>
<organism evidence="9">
    <name type="scientific">Echinostoma caproni</name>
    <dbReference type="NCBI Taxonomy" id="27848"/>
    <lineage>
        <taxon>Eukaryota</taxon>
        <taxon>Metazoa</taxon>
        <taxon>Spiralia</taxon>
        <taxon>Lophotrochozoa</taxon>
        <taxon>Platyhelminthes</taxon>
        <taxon>Trematoda</taxon>
        <taxon>Digenea</taxon>
        <taxon>Plagiorchiida</taxon>
        <taxon>Echinostomata</taxon>
        <taxon>Echinostomatoidea</taxon>
        <taxon>Echinostomatidae</taxon>
        <taxon>Echinostoma</taxon>
    </lineage>
</organism>
<feature type="transmembrane region" description="Helical" evidence="5">
    <location>
        <begin position="317"/>
        <end position="340"/>
    </location>
</feature>
<dbReference type="GO" id="GO:0016020">
    <property type="term" value="C:membrane"/>
    <property type="evidence" value="ECO:0007669"/>
    <property type="project" value="UniProtKB-SubCell"/>
</dbReference>
<gene>
    <name evidence="7" type="ORF">ECPE_LOCUS9500</name>
</gene>
<evidence type="ECO:0000256" key="4">
    <source>
        <dbReference type="ARBA" id="ARBA00023136"/>
    </source>
</evidence>
<accession>A0A183ARB5</accession>
<dbReference type="EMBL" id="UZAN01047523">
    <property type="protein sequence ID" value="VDP85491.1"/>
    <property type="molecule type" value="Genomic_DNA"/>
</dbReference>
<keyword evidence="4 5" id="KW-0472">Membrane</keyword>
<keyword evidence="3 5" id="KW-1133">Transmembrane helix</keyword>
<evidence type="ECO:0000259" key="6">
    <source>
        <dbReference type="Pfam" id="PF07782"/>
    </source>
</evidence>
<feature type="domain" description="Dendritic cell-specific transmembrane protein-like" evidence="6">
    <location>
        <begin position="270"/>
        <end position="468"/>
    </location>
</feature>
<feature type="transmembrane region" description="Helical" evidence="5">
    <location>
        <begin position="234"/>
        <end position="254"/>
    </location>
</feature>
<evidence type="ECO:0000313" key="9">
    <source>
        <dbReference type="WBParaSite" id="ECPE_0000952901-mRNA-1"/>
    </source>
</evidence>
<evidence type="ECO:0000256" key="1">
    <source>
        <dbReference type="ARBA" id="ARBA00004141"/>
    </source>
</evidence>
<dbReference type="PANTHER" id="PTHR21041:SF17">
    <property type="entry name" value="E3 UBIQUITIN-PROTEIN LIGASE DCST1"/>
    <property type="match status" value="1"/>
</dbReference>
<evidence type="ECO:0000313" key="7">
    <source>
        <dbReference type="EMBL" id="VDP85491.1"/>
    </source>
</evidence>
<evidence type="ECO:0000256" key="2">
    <source>
        <dbReference type="ARBA" id="ARBA00022692"/>
    </source>
</evidence>
<reference evidence="7 8" key="2">
    <citation type="submission" date="2018-11" db="EMBL/GenBank/DDBJ databases">
        <authorList>
            <consortium name="Pathogen Informatics"/>
        </authorList>
    </citation>
    <scope>NUCLEOTIDE SEQUENCE [LARGE SCALE GENOMIC DNA]</scope>
    <source>
        <strain evidence="7 8">Egypt</strain>
    </source>
</reference>
<dbReference type="Pfam" id="PF07782">
    <property type="entry name" value="DC_STAMP"/>
    <property type="match status" value="1"/>
</dbReference>